<reference evidence="8" key="1">
    <citation type="submission" date="2016-11" db="UniProtKB">
        <authorList>
            <consortium name="WormBaseParasite"/>
        </authorList>
    </citation>
    <scope>IDENTIFICATION</scope>
</reference>
<dbReference type="PANTHER" id="PTHR21643">
    <property type="entry name" value="G-PROTEIN COUPLED RECEPTORS FAMILY 1 PROFILE DOMAIN-CONTAINING PROTEIN-RELATED"/>
    <property type="match status" value="1"/>
</dbReference>
<feature type="transmembrane region" description="Helical" evidence="5">
    <location>
        <begin position="86"/>
        <end position="106"/>
    </location>
</feature>
<dbReference type="PROSITE" id="PS50262">
    <property type="entry name" value="G_PROTEIN_RECEP_F1_2"/>
    <property type="match status" value="1"/>
</dbReference>
<sequence length="318" mass="36794">MNETNETTVAEHPTIGETAFYLSSGAIGSVFNALVLWIALRYIDTDDKPRQIIVINMTAADLLMCMVYMLTRPYLSYFPIFSCHPYYVTIWTVQLVSCLNLVWLNVDKLIFIQFPLHYYSIVNRKKMLIVAAVTWLLLGYLAVMLDSFLTVSVGCGTSELSPYIYLPMCILYLVMILTSFIISAVIYFIAHTSTRMEARQRTKLFHRLFFLFSSTLWTFFTCLPYRALYLMHKLRKNSDSEFLDEVTNIFFRILVVGTVINPLITIWTQRIYRMRLLKAFNKWQESSTSEDTAVTVNTRRPSSKAITTFEGTPFTTSL</sequence>
<feature type="transmembrane region" description="Helical" evidence="5">
    <location>
        <begin position="20"/>
        <end position="40"/>
    </location>
</feature>
<dbReference type="PANTHER" id="PTHR21643:SF2">
    <property type="entry name" value="G-PROTEIN COUPLED RECEPTOR AEX-2"/>
    <property type="match status" value="1"/>
</dbReference>
<proteinExistence type="predicted"/>
<dbReference type="GO" id="GO:0008188">
    <property type="term" value="F:neuropeptide receptor activity"/>
    <property type="evidence" value="ECO:0007669"/>
    <property type="project" value="InterPro"/>
</dbReference>
<evidence type="ECO:0000313" key="8">
    <source>
        <dbReference type="WBParaSite" id="Hba_18878"/>
    </source>
</evidence>
<organism evidence="7 8">
    <name type="scientific">Heterorhabditis bacteriophora</name>
    <name type="common">Entomopathogenic nematode worm</name>
    <dbReference type="NCBI Taxonomy" id="37862"/>
    <lineage>
        <taxon>Eukaryota</taxon>
        <taxon>Metazoa</taxon>
        <taxon>Ecdysozoa</taxon>
        <taxon>Nematoda</taxon>
        <taxon>Chromadorea</taxon>
        <taxon>Rhabditida</taxon>
        <taxon>Rhabditina</taxon>
        <taxon>Rhabditomorpha</taxon>
        <taxon>Strongyloidea</taxon>
        <taxon>Heterorhabditidae</taxon>
        <taxon>Heterorhabditis</taxon>
    </lineage>
</organism>
<comment type="subcellular location">
    <subcellularLocation>
        <location evidence="1">Membrane</location>
    </subcellularLocation>
</comment>
<name>A0A1I7XMW4_HETBA</name>
<evidence type="ECO:0000256" key="2">
    <source>
        <dbReference type="ARBA" id="ARBA00022692"/>
    </source>
</evidence>
<dbReference type="Pfam" id="PF00001">
    <property type="entry name" value="7tm_1"/>
    <property type="match status" value="1"/>
</dbReference>
<keyword evidence="3 5" id="KW-1133">Transmembrane helix</keyword>
<keyword evidence="2 5" id="KW-0812">Transmembrane</keyword>
<evidence type="ECO:0000259" key="6">
    <source>
        <dbReference type="PROSITE" id="PS50262"/>
    </source>
</evidence>
<feature type="transmembrane region" description="Helical" evidence="5">
    <location>
        <begin position="208"/>
        <end position="229"/>
    </location>
</feature>
<dbReference type="GO" id="GO:0016020">
    <property type="term" value="C:membrane"/>
    <property type="evidence" value="ECO:0007669"/>
    <property type="project" value="UniProtKB-SubCell"/>
</dbReference>
<evidence type="ECO:0000313" key="7">
    <source>
        <dbReference type="Proteomes" id="UP000095283"/>
    </source>
</evidence>
<accession>A0A1I7XMW4</accession>
<dbReference type="AlphaFoldDB" id="A0A1I7XMW4"/>
<evidence type="ECO:0000256" key="1">
    <source>
        <dbReference type="ARBA" id="ARBA00004370"/>
    </source>
</evidence>
<feature type="transmembrane region" description="Helical" evidence="5">
    <location>
        <begin position="165"/>
        <end position="188"/>
    </location>
</feature>
<feature type="domain" description="G-protein coupled receptors family 1 profile" evidence="6">
    <location>
        <begin position="31"/>
        <end position="265"/>
    </location>
</feature>
<dbReference type="WBParaSite" id="Hba_18878">
    <property type="protein sequence ID" value="Hba_18878"/>
    <property type="gene ID" value="Hba_18878"/>
</dbReference>
<feature type="transmembrane region" description="Helical" evidence="5">
    <location>
        <begin position="249"/>
        <end position="268"/>
    </location>
</feature>
<dbReference type="InterPro" id="IPR039952">
    <property type="entry name" value="Aex-2"/>
</dbReference>
<dbReference type="Proteomes" id="UP000095283">
    <property type="component" value="Unplaced"/>
</dbReference>
<protein>
    <submittedName>
        <fullName evidence="8">G_PROTEIN_RECEP_F1_2 domain-containing protein</fullName>
    </submittedName>
</protein>
<dbReference type="SUPFAM" id="SSF81321">
    <property type="entry name" value="Family A G protein-coupled receptor-like"/>
    <property type="match status" value="1"/>
</dbReference>
<evidence type="ECO:0000256" key="5">
    <source>
        <dbReference type="SAM" id="Phobius"/>
    </source>
</evidence>
<evidence type="ECO:0000256" key="4">
    <source>
        <dbReference type="ARBA" id="ARBA00023136"/>
    </source>
</evidence>
<feature type="transmembrane region" description="Helical" evidence="5">
    <location>
        <begin position="127"/>
        <end position="145"/>
    </location>
</feature>
<dbReference type="InterPro" id="IPR000276">
    <property type="entry name" value="GPCR_Rhodpsn"/>
</dbReference>
<dbReference type="InterPro" id="IPR017452">
    <property type="entry name" value="GPCR_Rhodpsn_7TM"/>
</dbReference>
<keyword evidence="4 5" id="KW-0472">Membrane</keyword>
<dbReference type="CDD" id="cd00637">
    <property type="entry name" value="7tm_classA_rhodopsin-like"/>
    <property type="match status" value="1"/>
</dbReference>
<keyword evidence="7" id="KW-1185">Reference proteome</keyword>
<evidence type="ECO:0000256" key="3">
    <source>
        <dbReference type="ARBA" id="ARBA00022989"/>
    </source>
</evidence>
<feature type="transmembrane region" description="Helical" evidence="5">
    <location>
        <begin position="52"/>
        <end position="71"/>
    </location>
</feature>
<dbReference type="Gene3D" id="1.20.1070.10">
    <property type="entry name" value="Rhodopsin 7-helix transmembrane proteins"/>
    <property type="match status" value="1"/>
</dbReference>